<dbReference type="NCBIfam" id="TIGR00398">
    <property type="entry name" value="metG"/>
    <property type="match status" value="1"/>
</dbReference>
<dbReference type="Gene3D" id="1.10.730.10">
    <property type="entry name" value="Isoleucyl-tRNA Synthetase, Domain 1"/>
    <property type="match status" value="1"/>
</dbReference>
<dbReference type="SUPFAM" id="SSF52374">
    <property type="entry name" value="Nucleotidylyl transferase"/>
    <property type="match status" value="1"/>
</dbReference>
<protein>
    <recommendedName>
        <fullName evidence="1">methionine--tRNA ligase</fullName>
        <ecNumber evidence="1">6.1.1.10</ecNumber>
    </recommendedName>
    <alternativeName>
        <fullName evidence="8">Methionyl-tRNA synthetase</fullName>
    </alternativeName>
</protein>
<dbReference type="CDD" id="cd07957">
    <property type="entry name" value="Anticodon_Ia_Met"/>
    <property type="match status" value="1"/>
</dbReference>
<evidence type="ECO:0000256" key="9">
    <source>
        <dbReference type="PROSITE-ProRule" id="PRU00708"/>
    </source>
</evidence>
<feature type="repeat" description="PPR" evidence="9">
    <location>
        <begin position="608"/>
        <end position="644"/>
    </location>
</feature>
<feature type="domain" description="Methionyl/Leucyl tRNA synthetase" evidence="12">
    <location>
        <begin position="158"/>
        <end position="372"/>
    </location>
</feature>
<evidence type="ECO:0000256" key="3">
    <source>
        <dbReference type="ARBA" id="ARBA00022737"/>
    </source>
</evidence>
<evidence type="ECO:0000256" key="10">
    <source>
        <dbReference type="SAM" id="Coils"/>
    </source>
</evidence>
<evidence type="ECO:0000256" key="1">
    <source>
        <dbReference type="ARBA" id="ARBA00012838"/>
    </source>
</evidence>
<evidence type="ECO:0000259" key="14">
    <source>
        <dbReference type="Pfam" id="PF19303"/>
    </source>
</evidence>
<feature type="repeat" description="PPR" evidence="9">
    <location>
        <begin position="750"/>
        <end position="784"/>
    </location>
</feature>
<feature type="repeat" description="PPR" evidence="9">
    <location>
        <begin position="573"/>
        <end position="607"/>
    </location>
</feature>
<dbReference type="InterPro" id="IPR009080">
    <property type="entry name" value="tRNAsynth_Ia_anticodon-bd"/>
</dbReference>
<feature type="repeat" description="PPR" evidence="9">
    <location>
        <begin position="538"/>
        <end position="572"/>
    </location>
</feature>
<dbReference type="OrthoDB" id="24670at2759"/>
<keyword evidence="6" id="KW-0648">Protein biosynthesis</keyword>
<dbReference type="Pfam" id="PF17177">
    <property type="entry name" value="PPR_long"/>
    <property type="match status" value="1"/>
</dbReference>
<dbReference type="InterPro" id="IPR033911">
    <property type="entry name" value="MetRS_core"/>
</dbReference>
<reference evidence="16" key="1">
    <citation type="journal article" date="2015" name="PLoS Genet.">
        <title>Genome Sequence and Transcriptome Analyses of Chrysochromulina tobin: Metabolic Tools for Enhanced Algal Fitness in the Prominent Order Prymnesiales (Haptophyceae).</title>
        <authorList>
            <person name="Hovde B.T."/>
            <person name="Deodato C.R."/>
            <person name="Hunsperger H.M."/>
            <person name="Ryken S.A."/>
            <person name="Yost W."/>
            <person name="Jha R.K."/>
            <person name="Patterson J."/>
            <person name="Monnat R.J. Jr."/>
            <person name="Barlow S.B."/>
            <person name="Starkenburg S.R."/>
            <person name="Cattolico R.A."/>
        </authorList>
    </citation>
    <scope>NUCLEOTIDE SEQUENCE</scope>
    <source>
        <strain evidence="16">CCMP291</strain>
    </source>
</reference>
<evidence type="ECO:0000256" key="8">
    <source>
        <dbReference type="ARBA" id="ARBA00030904"/>
    </source>
</evidence>
<keyword evidence="7 15" id="KW-0030">Aminoacyl-tRNA synthetase</keyword>
<dbReference type="NCBIfam" id="TIGR00756">
    <property type="entry name" value="PPR"/>
    <property type="match status" value="8"/>
</dbReference>
<feature type="repeat" description="PPR" evidence="9">
    <location>
        <begin position="1102"/>
        <end position="1136"/>
    </location>
</feature>
<keyword evidence="16" id="KW-1185">Reference proteome</keyword>
<dbReference type="GO" id="GO:0005524">
    <property type="term" value="F:ATP binding"/>
    <property type="evidence" value="ECO:0007669"/>
    <property type="project" value="UniProtKB-KW"/>
</dbReference>
<dbReference type="NCBIfam" id="NF008900">
    <property type="entry name" value="PRK12267.1"/>
    <property type="match status" value="1"/>
</dbReference>
<feature type="repeat" description="PPR" evidence="9">
    <location>
        <begin position="1026"/>
        <end position="1060"/>
    </location>
</feature>
<dbReference type="Proteomes" id="UP000037460">
    <property type="component" value="Unassembled WGS sequence"/>
</dbReference>
<dbReference type="InterPro" id="IPR015413">
    <property type="entry name" value="Methionyl/Leucyl_tRNA_Synth"/>
</dbReference>
<dbReference type="InterPro" id="IPR002885">
    <property type="entry name" value="PPR_rpt"/>
</dbReference>
<feature type="repeat" description="PPR" evidence="9">
    <location>
        <begin position="1061"/>
        <end position="1091"/>
    </location>
</feature>
<feature type="coiled-coil region" evidence="10">
    <location>
        <begin position="1224"/>
        <end position="1251"/>
    </location>
</feature>
<dbReference type="AlphaFoldDB" id="A0A0M0JUW1"/>
<dbReference type="SUPFAM" id="SSF47323">
    <property type="entry name" value="Anticodon-binding domain of a subclass of class I aminoacyl-tRNA synthetases"/>
    <property type="match status" value="1"/>
</dbReference>
<evidence type="ECO:0000259" key="13">
    <source>
        <dbReference type="Pfam" id="PF17177"/>
    </source>
</evidence>
<dbReference type="PANTHER" id="PTHR43326:SF1">
    <property type="entry name" value="METHIONINE--TRNA LIGASE, MITOCHONDRIAL"/>
    <property type="match status" value="1"/>
</dbReference>
<dbReference type="GO" id="GO:0004825">
    <property type="term" value="F:methionine-tRNA ligase activity"/>
    <property type="evidence" value="ECO:0007669"/>
    <property type="project" value="UniProtKB-EC"/>
</dbReference>
<dbReference type="Gene3D" id="2.170.220.10">
    <property type="match status" value="1"/>
</dbReference>
<accession>A0A0M0JUW1</accession>
<feature type="region of interest" description="Disordered" evidence="11">
    <location>
        <begin position="957"/>
        <end position="984"/>
    </location>
</feature>
<evidence type="ECO:0000256" key="5">
    <source>
        <dbReference type="ARBA" id="ARBA00022840"/>
    </source>
</evidence>
<evidence type="ECO:0000256" key="11">
    <source>
        <dbReference type="SAM" id="MobiDB-lite"/>
    </source>
</evidence>
<dbReference type="InterPro" id="IPR041872">
    <property type="entry name" value="Anticodon_Met"/>
</dbReference>
<dbReference type="Pfam" id="PF09334">
    <property type="entry name" value="tRNA-synt_1g"/>
    <property type="match status" value="2"/>
</dbReference>
<dbReference type="PRINTS" id="PR01041">
    <property type="entry name" value="TRNASYNTHMET"/>
</dbReference>
<evidence type="ECO:0000256" key="2">
    <source>
        <dbReference type="ARBA" id="ARBA00022598"/>
    </source>
</evidence>
<dbReference type="InterPro" id="IPR023457">
    <property type="entry name" value="Met-tRNA_synth_2"/>
</dbReference>
<gene>
    <name evidence="15" type="ORF">Ctob_002365</name>
</gene>
<dbReference type="Pfam" id="PF12854">
    <property type="entry name" value="PPR_1"/>
    <property type="match status" value="1"/>
</dbReference>
<dbReference type="InterPro" id="IPR014729">
    <property type="entry name" value="Rossmann-like_a/b/a_fold"/>
</dbReference>
<feature type="domain" description="Methionyl-tRNA synthetase anticodon-binding" evidence="14">
    <location>
        <begin position="383"/>
        <end position="488"/>
    </location>
</feature>
<dbReference type="Pfam" id="PF19303">
    <property type="entry name" value="Anticodon_3"/>
    <property type="match status" value="1"/>
</dbReference>
<dbReference type="InterPro" id="IPR033443">
    <property type="entry name" value="PROP1-like_PPR_dom"/>
</dbReference>
<dbReference type="Gene3D" id="1.25.40.10">
    <property type="entry name" value="Tetratricopeptide repeat domain"/>
    <property type="match status" value="5"/>
</dbReference>
<keyword evidence="5" id="KW-0067">ATP-binding</keyword>
<dbReference type="InterPro" id="IPR011990">
    <property type="entry name" value="TPR-like_helical_dom_sf"/>
</dbReference>
<proteinExistence type="inferred from homology"/>
<dbReference type="PANTHER" id="PTHR43326">
    <property type="entry name" value="METHIONYL-TRNA SYNTHETASE"/>
    <property type="match status" value="1"/>
</dbReference>
<name>A0A0M0JUW1_9EUKA</name>
<evidence type="ECO:0000256" key="6">
    <source>
        <dbReference type="ARBA" id="ARBA00022917"/>
    </source>
</evidence>
<dbReference type="CDD" id="cd00814">
    <property type="entry name" value="MetRS_core"/>
    <property type="match status" value="1"/>
</dbReference>
<evidence type="ECO:0000256" key="7">
    <source>
        <dbReference type="ARBA" id="ARBA00023146"/>
    </source>
</evidence>
<dbReference type="InterPro" id="IPR014758">
    <property type="entry name" value="Met-tRNA_synth"/>
</dbReference>
<evidence type="ECO:0000313" key="16">
    <source>
        <dbReference type="Proteomes" id="UP000037460"/>
    </source>
</evidence>
<dbReference type="Gene3D" id="3.40.50.620">
    <property type="entry name" value="HUPs"/>
    <property type="match status" value="1"/>
</dbReference>
<evidence type="ECO:0000313" key="15">
    <source>
        <dbReference type="EMBL" id="KOO30330.1"/>
    </source>
</evidence>
<feature type="repeat" description="PPR" evidence="9">
    <location>
        <begin position="645"/>
        <end position="679"/>
    </location>
</feature>
<dbReference type="Pfam" id="PF13041">
    <property type="entry name" value="PPR_2"/>
    <property type="match status" value="2"/>
</dbReference>
<keyword evidence="10" id="KW-0175">Coiled coil</keyword>
<feature type="domain" description="PROP1-like PPR" evidence="13">
    <location>
        <begin position="986"/>
        <end position="1093"/>
    </location>
</feature>
<keyword evidence="4" id="KW-0547">Nucleotide-binding</keyword>
<comment type="caution">
    <text evidence="15">The sequence shown here is derived from an EMBL/GenBank/DDBJ whole genome shotgun (WGS) entry which is preliminary data.</text>
</comment>
<dbReference type="PROSITE" id="PS51375">
    <property type="entry name" value="PPR"/>
    <property type="match status" value="10"/>
</dbReference>
<sequence length="1272" mass="137538">MPPPAADAPPFYITTPIYYVNGQPHIGHAYTTLACDVLARFKRLDGYDVKFLTGTDEHGQKVEQTAVAAGETPIAFANRVSATYRALLDTYDFSCDEFIRTTEPRHYEAVQALWCKLRDAGDIYLGAYEGWYSVRDECFYGEDELVDGKAPTGAPVEWVAESSYFFRLSKYAEPIARHIESHPEFIRPAGRRNEVLSFMRDGLRDLSISRTTFGWGVPVPEDPMSPGAHEGHVMYVWLDALTNYLTAVGYPHTSASQYERYWPASVHMVGKDILRFHAIYWPAFLLAAGLPLPQRLFAHGWWTVNGEKMSKSVGNVIEPVGLVQRYGCDQVRYFMVSEVPFGSDGDFSHEKMQDIINAKLSNDLGNLAYRTLSFAYKHCAATVPTPGPLNADDEAMLEAARALLPALRELADEMQLHRITQQTNALVQQANRYIDTQAPWSLRKTDPARMQTVLWVLMETMRYVGIVSQPVTPTIASALLDQLTVPKTARAFSALVEPACVLAGGGPLPMPQIIVPRGHVDAMMAIFDAMVAAGAMPTQVTYGTLISRAGACRQPQLASRFYRDMLRRGLEPDAQTLNSLINAYAKAGHVSKAYAAADVMRKRGVSPTLITYNTLLDACARGGNVSLSLAYQTLQQVLAAKLQPNARTFSILIHLCARVGRVDDAFGWFRRMVAAGETPTAVTYSTLVNACGRAGQLERAFAVLDQMSLVGLQPNVVTYTSLLDACAKARQLPRALGVFRAMIAAGVQPNRITCTALFHGCLTAGEVLLAREVIKHMSKLGLTPSAHSFTALLTATTNLDSSEQNSAAVACLLRQMAAAGVASGGAASAGTSTLASAAAPKDAADAADAALQSVVTGGDQKDGGKTSLEDSILGILEQLTKRPRASRIQQSLALLDTVLSARLRPPTALWLTLFAAADTSIELQAAVKRFHRARDAGLASRDSPESAALVAATARIASSPGGGGGSEGSESLQAEGGAEKVRPQRVQPFLSSEAAASSKPVAAASDTLQAVFTVFTEMRAAGVAPDLAAFNALINACASVGDVSRAEGAFGELCAAGLSPDTISYTSLIKACAVAGDAARADRVYHEMQQRTNHFSTFTPPSAHTYRHLMAVHLEAAHAHTVLDLFDEMKARGIAPGHAHYAAVLGAITLHSELPSSVRRAEEVYEAMRHDGFRLDTRTLLQLDSLCRRHDRVDLASRLRRERSIPPRLDTAAEAVVARRAAEMARQADEAARAEAEAVRLQEAEKLAEERRRAVLSRLRSGGTSVKWGEIS</sequence>
<organism evidence="15 16">
    <name type="scientific">Chrysochromulina tobinii</name>
    <dbReference type="NCBI Taxonomy" id="1460289"/>
    <lineage>
        <taxon>Eukaryota</taxon>
        <taxon>Haptista</taxon>
        <taxon>Haptophyta</taxon>
        <taxon>Prymnesiophyceae</taxon>
        <taxon>Prymnesiales</taxon>
        <taxon>Chrysochromulinaceae</taxon>
        <taxon>Chrysochromulina</taxon>
    </lineage>
</organism>
<feature type="repeat" description="PPR" evidence="9">
    <location>
        <begin position="680"/>
        <end position="714"/>
    </location>
</feature>
<keyword evidence="3" id="KW-0677">Repeat</keyword>
<dbReference type="GO" id="GO:0006431">
    <property type="term" value="P:methionyl-tRNA aminoacylation"/>
    <property type="evidence" value="ECO:0007669"/>
    <property type="project" value="InterPro"/>
</dbReference>
<evidence type="ECO:0000259" key="12">
    <source>
        <dbReference type="Pfam" id="PF09334"/>
    </source>
</evidence>
<dbReference type="Pfam" id="PF01535">
    <property type="entry name" value="PPR"/>
    <property type="match status" value="1"/>
</dbReference>
<dbReference type="HAMAP" id="MF_01228">
    <property type="entry name" value="Met_tRNA_synth_type2"/>
    <property type="match status" value="1"/>
</dbReference>
<dbReference type="EMBL" id="JWZX01002246">
    <property type="protein sequence ID" value="KOO30330.1"/>
    <property type="molecule type" value="Genomic_DNA"/>
</dbReference>
<dbReference type="Pfam" id="PF13812">
    <property type="entry name" value="PPR_3"/>
    <property type="match status" value="2"/>
</dbReference>
<evidence type="ECO:0000256" key="4">
    <source>
        <dbReference type="ARBA" id="ARBA00022741"/>
    </source>
</evidence>
<dbReference type="FunFam" id="2.170.220.10:FF:000002">
    <property type="entry name" value="Methionine--tRNA ligase"/>
    <property type="match status" value="1"/>
</dbReference>
<feature type="domain" description="Methionyl/Leucyl tRNA synthetase" evidence="12">
    <location>
        <begin position="12"/>
        <end position="152"/>
    </location>
</feature>
<feature type="repeat" description="PPR" evidence="9">
    <location>
        <begin position="715"/>
        <end position="749"/>
    </location>
</feature>
<dbReference type="EC" id="6.1.1.10" evidence="1"/>
<keyword evidence="2" id="KW-0436">Ligase</keyword>